<dbReference type="AlphaFoldDB" id="A0A0C2RKR4"/>
<name>A0A0C2RKR4_9BACL</name>
<proteinExistence type="predicted"/>
<sequence length="39" mass="4780">MGKPCNMVREFFKEIRDIILNFYFLEKEKDCQPNNVKIK</sequence>
<reference evidence="1 2" key="1">
    <citation type="submission" date="2015-01" db="EMBL/GenBank/DDBJ databases">
        <title>Jeotgalibacillus campisalis genome sequencing.</title>
        <authorList>
            <person name="Goh K.M."/>
            <person name="Chan K.-G."/>
            <person name="Yaakop A.S."/>
            <person name="Ee R."/>
            <person name="Gan H.M."/>
            <person name="Chan C.S."/>
        </authorList>
    </citation>
    <scope>NUCLEOTIDE SEQUENCE [LARGE SCALE GENOMIC DNA]</scope>
    <source>
        <strain evidence="1 2">SF-57</strain>
    </source>
</reference>
<dbReference type="EMBL" id="JXRR01000008">
    <property type="protein sequence ID" value="KIL50825.1"/>
    <property type="molecule type" value="Genomic_DNA"/>
</dbReference>
<comment type="caution">
    <text evidence="1">The sequence shown here is derived from an EMBL/GenBank/DDBJ whole genome shotgun (WGS) entry which is preliminary data.</text>
</comment>
<keyword evidence="2" id="KW-1185">Reference proteome</keyword>
<gene>
    <name evidence="1" type="ORF">KR50_07060</name>
</gene>
<accession>A0A0C2RKR4</accession>
<dbReference type="Proteomes" id="UP000031972">
    <property type="component" value="Unassembled WGS sequence"/>
</dbReference>
<protein>
    <submittedName>
        <fullName evidence="1">Uncharacterized protein</fullName>
    </submittedName>
</protein>
<organism evidence="1 2">
    <name type="scientific">Jeotgalibacillus campisalis</name>
    <dbReference type="NCBI Taxonomy" id="220754"/>
    <lineage>
        <taxon>Bacteria</taxon>
        <taxon>Bacillati</taxon>
        <taxon>Bacillota</taxon>
        <taxon>Bacilli</taxon>
        <taxon>Bacillales</taxon>
        <taxon>Caryophanaceae</taxon>
        <taxon>Jeotgalibacillus</taxon>
    </lineage>
</organism>
<evidence type="ECO:0000313" key="2">
    <source>
        <dbReference type="Proteomes" id="UP000031972"/>
    </source>
</evidence>
<evidence type="ECO:0000313" key="1">
    <source>
        <dbReference type="EMBL" id="KIL50825.1"/>
    </source>
</evidence>